<dbReference type="HOGENOM" id="CLU_1810789_0_0_1"/>
<protein>
    <submittedName>
        <fullName evidence="1">Uncharacterized protein</fullName>
    </submittedName>
</protein>
<evidence type="ECO:0000313" key="2">
    <source>
        <dbReference type="Proteomes" id="UP000054538"/>
    </source>
</evidence>
<reference evidence="2" key="2">
    <citation type="submission" date="2015-01" db="EMBL/GenBank/DDBJ databases">
        <title>Evolutionary Origins and Diversification of the Mycorrhizal Mutualists.</title>
        <authorList>
            <consortium name="DOE Joint Genome Institute"/>
            <consortium name="Mycorrhizal Genomics Consortium"/>
            <person name="Kohler A."/>
            <person name="Kuo A."/>
            <person name="Nagy L.G."/>
            <person name="Floudas D."/>
            <person name="Copeland A."/>
            <person name="Barry K.W."/>
            <person name="Cichocki N."/>
            <person name="Veneault-Fourrey C."/>
            <person name="LaButti K."/>
            <person name="Lindquist E.A."/>
            <person name="Lipzen A."/>
            <person name="Lundell T."/>
            <person name="Morin E."/>
            <person name="Murat C."/>
            <person name="Riley R."/>
            <person name="Ohm R."/>
            <person name="Sun H."/>
            <person name="Tunlid A."/>
            <person name="Henrissat B."/>
            <person name="Grigoriev I.V."/>
            <person name="Hibbett D.S."/>
            <person name="Martin F."/>
        </authorList>
    </citation>
    <scope>NUCLEOTIDE SEQUENCE [LARGE SCALE GENOMIC DNA]</scope>
    <source>
        <strain evidence="2">Ve08.2h10</strain>
    </source>
</reference>
<sequence>MGASPAATRASANLFYDDDRRAVSKSKFKERQLAFRCTVAMFDNKPSFSSFAMDRQGSLVAVSSGVVSPHCGTERYPAPIVTHVQCRWLRARLFFQFQGVGPPFFSLRGTLIHSRSHHVVNYRSGFTGRQRLGGHFLFRLGHI</sequence>
<evidence type="ECO:0000313" key="1">
    <source>
        <dbReference type="EMBL" id="KIK89908.1"/>
    </source>
</evidence>
<gene>
    <name evidence="1" type="ORF">PAXRUDRAFT_831749</name>
</gene>
<dbReference type="Proteomes" id="UP000054538">
    <property type="component" value="Unassembled WGS sequence"/>
</dbReference>
<reference evidence="1 2" key="1">
    <citation type="submission" date="2014-04" db="EMBL/GenBank/DDBJ databases">
        <authorList>
            <consortium name="DOE Joint Genome Institute"/>
            <person name="Kuo A."/>
            <person name="Kohler A."/>
            <person name="Jargeat P."/>
            <person name="Nagy L.G."/>
            <person name="Floudas D."/>
            <person name="Copeland A."/>
            <person name="Barry K.W."/>
            <person name="Cichocki N."/>
            <person name="Veneault-Fourrey C."/>
            <person name="LaButti K."/>
            <person name="Lindquist E.A."/>
            <person name="Lipzen A."/>
            <person name="Lundell T."/>
            <person name="Morin E."/>
            <person name="Murat C."/>
            <person name="Sun H."/>
            <person name="Tunlid A."/>
            <person name="Henrissat B."/>
            <person name="Grigoriev I.V."/>
            <person name="Hibbett D.S."/>
            <person name="Martin F."/>
            <person name="Nordberg H.P."/>
            <person name="Cantor M.N."/>
            <person name="Hua S.X."/>
        </authorList>
    </citation>
    <scope>NUCLEOTIDE SEQUENCE [LARGE SCALE GENOMIC DNA]</scope>
    <source>
        <strain evidence="1 2">Ve08.2h10</strain>
    </source>
</reference>
<dbReference type="EMBL" id="KN825526">
    <property type="protein sequence ID" value="KIK89908.1"/>
    <property type="molecule type" value="Genomic_DNA"/>
</dbReference>
<dbReference type="AlphaFoldDB" id="A0A0D0DGX9"/>
<keyword evidence="2" id="KW-1185">Reference proteome</keyword>
<dbReference type="InParanoid" id="A0A0D0DGX9"/>
<organism evidence="1 2">
    <name type="scientific">Paxillus rubicundulus Ve08.2h10</name>
    <dbReference type="NCBI Taxonomy" id="930991"/>
    <lineage>
        <taxon>Eukaryota</taxon>
        <taxon>Fungi</taxon>
        <taxon>Dikarya</taxon>
        <taxon>Basidiomycota</taxon>
        <taxon>Agaricomycotina</taxon>
        <taxon>Agaricomycetes</taxon>
        <taxon>Agaricomycetidae</taxon>
        <taxon>Boletales</taxon>
        <taxon>Paxilineae</taxon>
        <taxon>Paxillaceae</taxon>
        <taxon>Paxillus</taxon>
    </lineage>
</organism>
<proteinExistence type="predicted"/>
<name>A0A0D0DGX9_9AGAM</name>
<feature type="non-terminal residue" evidence="1">
    <location>
        <position position="143"/>
    </location>
</feature>
<accession>A0A0D0DGX9</accession>